<dbReference type="InterPro" id="IPR050833">
    <property type="entry name" value="Poly_Biosynth_Transport"/>
</dbReference>
<evidence type="ECO:0000256" key="1">
    <source>
        <dbReference type="ARBA" id="ARBA00004651"/>
    </source>
</evidence>
<dbReference type="EMBL" id="NSLI01000001">
    <property type="protein sequence ID" value="PAX09222.1"/>
    <property type="molecule type" value="Genomic_DNA"/>
</dbReference>
<keyword evidence="4 6" id="KW-1133">Transmembrane helix</keyword>
<dbReference type="RefSeq" id="WP_095996328.1">
    <property type="nucleotide sequence ID" value="NZ_NSLI01000001.1"/>
</dbReference>
<dbReference type="Proteomes" id="UP000218151">
    <property type="component" value="Unassembled WGS sequence"/>
</dbReference>
<evidence type="ECO:0000313" key="7">
    <source>
        <dbReference type="EMBL" id="PAX09222.1"/>
    </source>
</evidence>
<feature type="transmembrane region" description="Helical" evidence="6">
    <location>
        <begin position="12"/>
        <end position="31"/>
    </location>
</feature>
<evidence type="ECO:0000256" key="6">
    <source>
        <dbReference type="SAM" id="Phobius"/>
    </source>
</evidence>
<keyword evidence="2" id="KW-1003">Cell membrane</keyword>
<dbReference type="InterPro" id="IPR002797">
    <property type="entry name" value="Polysacc_synth"/>
</dbReference>
<proteinExistence type="predicted"/>
<organism evidence="7 8">
    <name type="scientific">Sphingomonas lenta</name>
    <dbReference type="NCBI Taxonomy" id="1141887"/>
    <lineage>
        <taxon>Bacteria</taxon>
        <taxon>Pseudomonadati</taxon>
        <taxon>Pseudomonadota</taxon>
        <taxon>Alphaproteobacteria</taxon>
        <taxon>Sphingomonadales</taxon>
        <taxon>Sphingomonadaceae</taxon>
        <taxon>Sphingomonas</taxon>
    </lineage>
</organism>
<dbReference type="AlphaFoldDB" id="A0A2A2SJ06"/>
<evidence type="ECO:0000256" key="5">
    <source>
        <dbReference type="ARBA" id="ARBA00023136"/>
    </source>
</evidence>
<feature type="transmembrane region" description="Helical" evidence="6">
    <location>
        <begin position="37"/>
        <end position="61"/>
    </location>
</feature>
<feature type="transmembrane region" description="Helical" evidence="6">
    <location>
        <begin position="449"/>
        <end position="467"/>
    </location>
</feature>
<dbReference type="GO" id="GO:0005886">
    <property type="term" value="C:plasma membrane"/>
    <property type="evidence" value="ECO:0007669"/>
    <property type="project" value="UniProtKB-SubCell"/>
</dbReference>
<dbReference type="Pfam" id="PF01943">
    <property type="entry name" value="Polysacc_synt"/>
    <property type="match status" value="1"/>
</dbReference>
<feature type="transmembrane region" description="Helical" evidence="6">
    <location>
        <begin position="154"/>
        <end position="177"/>
    </location>
</feature>
<feature type="transmembrane region" description="Helical" evidence="6">
    <location>
        <begin position="224"/>
        <end position="243"/>
    </location>
</feature>
<evidence type="ECO:0000313" key="8">
    <source>
        <dbReference type="Proteomes" id="UP000218151"/>
    </source>
</evidence>
<sequence>MSLARNTGVNLASSVLLVGVALVSVPLYIELVGLERYGVLSICWLLLGYLGLFDLGLGRAVTQGIAALPPGHSPEANPDPIFWTGLFASVALALVAFAVALPAGYLALRSIDFTDPALADEARRAVPLIACAVPVNIVAGVCTGALIGRSRFGVIGLIDTASSLAATAAPLVVAALGSSDLPALVAASLVARALSGLCAALAARRLVPIGPVRRPSRALLRRMLSFGGWVSLSNTVGPILSMWDRFVIGVMLGPRAVSVYVIPFQAVTRLLMAPEALHRALFPRLSGMDQDDAAKLCSVSVGALSLLMTPAVLAALLAIHPFFELWIGPALALEAARIAYLLVPGIWANALALVAFALLHAQRRASASALLHLAEVVPYVVLLWLAIRWFGVAGAAALWSLRTVVDAWVMFRISSAGVAPVAGNLGPFAAVLSASAAAVLLPPGGGAQVAALLAALALGSALAYRATPPEALALLRVLAEGVRGRLAARPLRARGSS</sequence>
<accession>A0A2A2SJ06</accession>
<evidence type="ECO:0000256" key="3">
    <source>
        <dbReference type="ARBA" id="ARBA00022692"/>
    </source>
</evidence>
<feature type="transmembrane region" description="Helical" evidence="6">
    <location>
        <begin position="379"/>
        <end position="401"/>
    </location>
</feature>
<protein>
    <recommendedName>
        <fullName evidence="9">Polysaccharide biosynthesis protein C-terminal domain-containing protein</fullName>
    </recommendedName>
</protein>
<keyword evidence="3 6" id="KW-0812">Transmembrane</keyword>
<evidence type="ECO:0000256" key="2">
    <source>
        <dbReference type="ARBA" id="ARBA00022475"/>
    </source>
</evidence>
<feature type="transmembrane region" description="Helical" evidence="6">
    <location>
        <begin position="338"/>
        <end position="359"/>
    </location>
</feature>
<name>A0A2A2SJ06_9SPHN</name>
<feature type="transmembrane region" description="Helical" evidence="6">
    <location>
        <begin position="183"/>
        <end position="203"/>
    </location>
</feature>
<keyword evidence="5 6" id="KW-0472">Membrane</keyword>
<dbReference type="OrthoDB" id="9812647at2"/>
<evidence type="ECO:0000256" key="4">
    <source>
        <dbReference type="ARBA" id="ARBA00022989"/>
    </source>
</evidence>
<keyword evidence="8" id="KW-1185">Reference proteome</keyword>
<dbReference type="PANTHER" id="PTHR30250:SF26">
    <property type="entry name" value="PSMA PROTEIN"/>
    <property type="match status" value="1"/>
</dbReference>
<reference evidence="8" key="1">
    <citation type="submission" date="2017-09" db="EMBL/GenBank/DDBJ databases">
        <authorList>
            <person name="Feng G."/>
            <person name="Zhu H."/>
        </authorList>
    </citation>
    <scope>NUCLEOTIDE SEQUENCE [LARGE SCALE GENOMIC DNA]</scope>
    <source>
        <strain evidence="8">1PNM-20</strain>
    </source>
</reference>
<comment type="subcellular location">
    <subcellularLocation>
        <location evidence="1">Cell membrane</location>
        <topology evidence="1">Multi-pass membrane protein</topology>
    </subcellularLocation>
</comment>
<evidence type="ECO:0008006" key="9">
    <source>
        <dbReference type="Google" id="ProtNLM"/>
    </source>
</evidence>
<dbReference type="PANTHER" id="PTHR30250">
    <property type="entry name" value="PST FAMILY PREDICTED COLANIC ACID TRANSPORTER"/>
    <property type="match status" value="1"/>
</dbReference>
<feature type="transmembrane region" description="Helical" evidence="6">
    <location>
        <begin position="125"/>
        <end position="147"/>
    </location>
</feature>
<feature type="transmembrane region" description="Helical" evidence="6">
    <location>
        <begin position="81"/>
        <end position="105"/>
    </location>
</feature>
<gene>
    <name evidence="7" type="ORF">CKY28_00155</name>
</gene>
<comment type="caution">
    <text evidence="7">The sequence shown here is derived from an EMBL/GenBank/DDBJ whole genome shotgun (WGS) entry which is preliminary data.</text>
</comment>